<feature type="compositionally biased region" description="Pro residues" evidence="3">
    <location>
        <begin position="71"/>
        <end position="81"/>
    </location>
</feature>
<organism evidence="4 5">
    <name type="scientific">Pholiota conissans</name>
    <dbReference type="NCBI Taxonomy" id="109636"/>
    <lineage>
        <taxon>Eukaryota</taxon>
        <taxon>Fungi</taxon>
        <taxon>Dikarya</taxon>
        <taxon>Basidiomycota</taxon>
        <taxon>Agaricomycotina</taxon>
        <taxon>Agaricomycetes</taxon>
        <taxon>Agaricomycetidae</taxon>
        <taxon>Agaricales</taxon>
        <taxon>Agaricineae</taxon>
        <taxon>Strophariaceae</taxon>
        <taxon>Pholiota</taxon>
    </lineage>
</organism>
<accession>A0A9P5Z252</accession>
<dbReference type="FunFam" id="3.40.50.2000:FF:000036">
    <property type="entry name" value="Alpha,alpha-trehalose-phosphate synthase subunit Tps2"/>
    <property type="match status" value="1"/>
</dbReference>
<evidence type="ECO:0000256" key="1">
    <source>
        <dbReference type="ARBA" id="ARBA00005409"/>
    </source>
</evidence>
<dbReference type="NCBIfam" id="TIGR01484">
    <property type="entry name" value="HAD-SF-IIB"/>
    <property type="match status" value="1"/>
</dbReference>
<comment type="similarity">
    <text evidence="1">In the N-terminal section; belongs to the glycosyltransferase 20 family.</text>
</comment>
<dbReference type="PANTHER" id="PTHR10788">
    <property type="entry name" value="TREHALOSE-6-PHOSPHATE SYNTHASE"/>
    <property type="match status" value="1"/>
</dbReference>
<feature type="region of interest" description="Disordered" evidence="3">
    <location>
        <begin position="66"/>
        <end position="123"/>
    </location>
</feature>
<comment type="caution">
    <text evidence="4">The sequence shown here is derived from an EMBL/GenBank/DDBJ whole genome shotgun (WGS) entry which is preliminary data.</text>
</comment>
<evidence type="ECO:0000256" key="3">
    <source>
        <dbReference type="SAM" id="MobiDB-lite"/>
    </source>
</evidence>
<gene>
    <name evidence="4" type="ORF">BDN70DRAFT_697061</name>
</gene>
<dbReference type="InterPro" id="IPR006379">
    <property type="entry name" value="HAD-SF_hydro_IIB"/>
</dbReference>
<dbReference type="InterPro" id="IPR036412">
    <property type="entry name" value="HAD-like_sf"/>
</dbReference>
<dbReference type="Gene3D" id="3.40.50.1000">
    <property type="entry name" value="HAD superfamily/HAD-like"/>
    <property type="match status" value="1"/>
</dbReference>
<dbReference type="NCBIfam" id="TIGR00685">
    <property type="entry name" value="T6PP"/>
    <property type="match status" value="1"/>
</dbReference>
<dbReference type="GO" id="GO:0003825">
    <property type="term" value="F:alpha,alpha-trehalose-phosphate synthase (UDP-forming) activity"/>
    <property type="evidence" value="ECO:0007669"/>
    <property type="project" value="TreeGrafter"/>
</dbReference>
<dbReference type="GO" id="GO:0005829">
    <property type="term" value="C:cytosol"/>
    <property type="evidence" value="ECO:0007669"/>
    <property type="project" value="TreeGrafter"/>
</dbReference>
<dbReference type="GO" id="GO:0005992">
    <property type="term" value="P:trehalose biosynthetic process"/>
    <property type="evidence" value="ECO:0007669"/>
    <property type="project" value="InterPro"/>
</dbReference>
<dbReference type="SUPFAM" id="SSF53756">
    <property type="entry name" value="UDP-Glycosyltransferase/glycogen phosphorylase"/>
    <property type="match status" value="1"/>
</dbReference>
<dbReference type="CDD" id="cd01627">
    <property type="entry name" value="HAD_TPP"/>
    <property type="match status" value="1"/>
</dbReference>
<dbReference type="SUPFAM" id="SSF56784">
    <property type="entry name" value="HAD-like"/>
    <property type="match status" value="1"/>
</dbReference>
<dbReference type="FunFam" id="3.30.70.1020:FF:000002">
    <property type="entry name" value="Trehalose-6-phosphate synthase 2"/>
    <property type="match status" value="1"/>
</dbReference>
<dbReference type="EMBL" id="MU155215">
    <property type="protein sequence ID" value="KAF9479323.1"/>
    <property type="molecule type" value="Genomic_DNA"/>
</dbReference>
<evidence type="ECO:0000313" key="5">
    <source>
        <dbReference type="Proteomes" id="UP000807469"/>
    </source>
</evidence>
<name>A0A9P5Z252_9AGAR</name>
<sequence>MESFAEPYTRLGDDISIEQVRTNIAELEEEHRKAGIPLSGRIIHVCHYLPILATLVQKQPPIKDIGVLSPPATPPSKPAEVPPSENDDARSPTSDDESPSQDFAKDDSKFASESQSPWSLTPRHGHAAMISGIRSLSATHEQLIVGWTGDIVSSPTDKLSVDSVSPQQRVEFEAALKAYHPKESDPDDERDTKTKYVPVWLDDKVAHGHYDGYCKQTLWPLFHYLLWQDVATEYSSADSHYPFYEAANAAFARRIGEIYRPGDLIWVHDYHLLLVPKLIRESIPDAVIGLFVHTPFPSSEVFRCLPRRKEILDGMLGANLVCFQTYSYSRHFISTCIRVCGYETTTRGIDVEGHVTAVMHCPVGIDAERVARDTTRPGIKPKFEALRTLYEGKKIIVGRDKLDVVKGVLQKLRAFEKLLQDYPQWVGNVVMIQVTSPALTDSPKLERMVSELVAHINGEYGSLDFIPVHHYHQTLKKDEFYALLSVADLAVITPLRDGMNTTSMEFVIAQNDSGKNPSVLSEFMGISKNMDQALLVNPWNLGDVAAAINQGLVMDPKEKATRHEKLYKVVTTHTSHTWAAVLVKMLLSQMGLSGTARKTPYIPQAQLDRCYQNAKKRLFLFDYDGTLAPIVKTPSMATPSEATLEALEKLSEDPQNIVWIISGRDGAFLEQHLGHLKNIGFSAEHGGFVKERGRTEWTNFTKNLDMSWMAEVEEIFRYYTERTTGSHIEMKKSSITWHYRGADPEWGQFQCRQCQDLLENNLAHKRPIEVLVGKKNLEVRPIAVNKGEIVKRILYQNPDADFIFCAGDDKTDEDMFRALLLFPPGVKKVTMTAPFSVTLIDDPKAQPVELKIESESVFTTAVGHSSKRTLAVWHVNTPHEVVDHMLSLVKDVPYIPPSNAGDEKEKANL</sequence>
<dbReference type="CDD" id="cd03788">
    <property type="entry name" value="GT20_TPS"/>
    <property type="match status" value="1"/>
</dbReference>
<dbReference type="Pfam" id="PF00982">
    <property type="entry name" value="Glyco_transf_20"/>
    <property type="match status" value="1"/>
</dbReference>
<dbReference type="AlphaFoldDB" id="A0A9P5Z252"/>
<protein>
    <submittedName>
        <fullName evidence="4">Trehalose-6-phosphate phosphatase</fullName>
    </submittedName>
</protein>
<dbReference type="Pfam" id="PF02358">
    <property type="entry name" value="Trehalose_PPase"/>
    <property type="match status" value="1"/>
</dbReference>
<dbReference type="PANTHER" id="PTHR10788:SF123">
    <property type="entry name" value="TREHALOSE-PHOSPHATASE"/>
    <property type="match status" value="1"/>
</dbReference>
<evidence type="ECO:0000256" key="2">
    <source>
        <dbReference type="ARBA" id="ARBA00006330"/>
    </source>
</evidence>
<dbReference type="InterPro" id="IPR003337">
    <property type="entry name" value="Trehalose_PPase"/>
</dbReference>
<dbReference type="InterPro" id="IPR023214">
    <property type="entry name" value="HAD_sf"/>
</dbReference>
<proteinExistence type="inferred from homology"/>
<dbReference type="GO" id="GO:0004805">
    <property type="term" value="F:trehalose-phosphatase activity"/>
    <property type="evidence" value="ECO:0007669"/>
    <property type="project" value="TreeGrafter"/>
</dbReference>
<dbReference type="InterPro" id="IPR001830">
    <property type="entry name" value="Glyco_trans_20"/>
</dbReference>
<dbReference type="OrthoDB" id="755951at2759"/>
<dbReference type="Gene3D" id="3.30.70.1020">
    <property type="entry name" value="Trehalose-6-phosphate phosphatase related protein, domain 2"/>
    <property type="match status" value="1"/>
</dbReference>
<comment type="similarity">
    <text evidence="2">In the C-terminal section; belongs to the trehalose phosphatase family.</text>
</comment>
<dbReference type="Gene3D" id="3.40.50.2000">
    <property type="entry name" value="Glycogen Phosphorylase B"/>
    <property type="match status" value="2"/>
</dbReference>
<dbReference type="Proteomes" id="UP000807469">
    <property type="component" value="Unassembled WGS sequence"/>
</dbReference>
<keyword evidence="5" id="KW-1185">Reference proteome</keyword>
<dbReference type="GO" id="GO:0005946">
    <property type="term" value="C:alpha,alpha-trehalose-phosphate synthase complex (UDP-forming)"/>
    <property type="evidence" value="ECO:0007669"/>
    <property type="project" value="TreeGrafter"/>
</dbReference>
<evidence type="ECO:0000313" key="4">
    <source>
        <dbReference type="EMBL" id="KAF9479323.1"/>
    </source>
</evidence>
<reference evidence="4" key="1">
    <citation type="submission" date="2020-11" db="EMBL/GenBank/DDBJ databases">
        <authorList>
            <consortium name="DOE Joint Genome Institute"/>
            <person name="Ahrendt S."/>
            <person name="Riley R."/>
            <person name="Andreopoulos W."/>
            <person name="Labutti K."/>
            <person name="Pangilinan J."/>
            <person name="Ruiz-Duenas F.J."/>
            <person name="Barrasa J.M."/>
            <person name="Sanchez-Garcia M."/>
            <person name="Camarero S."/>
            <person name="Miyauchi S."/>
            <person name="Serrano A."/>
            <person name="Linde D."/>
            <person name="Babiker R."/>
            <person name="Drula E."/>
            <person name="Ayuso-Fernandez I."/>
            <person name="Pacheco R."/>
            <person name="Padilla G."/>
            <person name="Ferreira P."/>
            <person name="Barriuso J."/>
            <person name="Kellner H."/>
            <person name="Castanera R."/>
            <person name="Alfaro M."/>
            <person name="Ramirez L."/>
            <person name="Pisabarro A.G."/>
            <person name="Kuo A."/>
            <person name="Tritt A."/>
            <person name="Lipzen A."/>
            <person name="He G."/>
            <person name="Yan M."/>
            <person name="Ng V."/>
            <person name="Cullen D."/>
            <person name="Martin F."/>
            <person name="Rosso M.-N."/>
            <person name="Henrissat B."/>
            <person name="Hibbett D."/>
            <person name="Martinez A.T."/>
            <person name="Grigoriev I.V."/>
        </authorList>
    </citation>
    <scope>NUCLEOTIDE SEQUENCE</scope>
    <source>
        <strain evidence="4">CIRM-BRFM 674</strain>
    </source>
</reference>